<dbReference type="EMBL" id="VTFY01000020">
    <property type="protein sequence ID" value="MRX84036.1"/>
    <property type="molecule type" value="Genomic_DNA"/>
</dbReference>
<keyword evidence="4" id="KW-1185">Reference proteome</keyword>
<keyword evidence="1" id="KW-1133">Transmembrane helix</keyword>
<proteinExistence type="predicted"/>
<dbReference type="SUPFAM" id="SSF56601">
    <property type="entry name" value="beta-lactamase/transpeptidase-like"/>
    <property type="match status" value="1"/>
</dbReference>
<evidence type="ECO:0000313" key="4">
    <source>
        <dbReference type="Proteomes" id="UP000438093"/>
    </source>
</evidence>
<evidence type="ECO:0000259" key="2">
    <source>
        <dbReference type="Pfam" id="PF13354"/>
    </source>
</evidence>
<name>A0A6N7RRZ5_9ACTN</name>
<keyword evidence="1" id="KW-0472">Membrane</keyword>
<comment type="caution">
    <text evidence="3">The sequence shown here is derived from an EMBL/GenBank/DDBJ whole genome shotgun (WGS) entry which is preliminary data.</text>
</comment>
<dbReference type="GO" id="GO:0046677">
    <property type="term" value="P:response to antibiotic"/>
    <property type="evidence" value="ECO:0007669"/>
    <property type="project" value="InterPro"/>
</dbReference>
<dbReference type="InterPro" id="IPR012338">
    <property type="entry name" value="Beta-lactam/transpept-like"/>
</dbReference>
<dbReference type="InterPro" id="IPR000871">
    <property type="entry name" value="Beta-lactam_class-A"/>
</dbReference>
<sequence length="387" mass="39911">MGGTVAQHAAHARPTHRRAIVAGAAVVAVVAIGAGAAAAWSSATAAASCGGLAPAFATALQAGIDDVRSACAVERPRTSPSPSLPQADVPSTTRASYAPVLADLATLPGQADPFAFCLDPDSADAAPSLSETSAARLQEARDAFAARGWDAGYLLVDLETGCGLAGNLDVTAYGASTFKAPYALYLCETQLDTELAALDTPCFEAPATAFMDPTGTYLYDGLASYPLGTLIADSVTQSDNDSYRILRASYDAAGFSAWIADRGLPASLTDDWFPTYSARTSGMLWLLMAQYLDGDAASAAWLSELLGQSETSFLRNVLPPEATVRGKAGWYADDDPAFCGVCDAGIVSAGGRNFLVCAMSTAPFSADGQELLENLLAAAFDARDDLG</sequence>
<dbReference type="PANTHER" id="PTHR35333">
    <property type="entry name" value="BETA-LACTAMASE"/>
    <property type="match status" value="1"/>
</dbReference>
<gene>
    <name evidence="3" type="ORF">GJG86_16280</name>
</gene>
<evidence type="ECO:0000313" key="3">
    <source>
        <dbReference type="EMBL" id="MRX84036.1"/>
    </source>
</evidence>
<feature type="domain" description="Beta-lactamase class A catalytic" evidence="2">
    <location>
        <begin position="154"/>
        <end position="359"/>
    </location>
</feature>
<keyword evidence="1" id="KW-0812">Transmembrane</keyword>
<dbReference type="Pfam" id="PF13354">
    <property type="entry name" value="Beta-lactamase2"/>
    <property type="match status" value="1"/>
</dbReference>
<organism evidence="3 4">
    <name type="scientific">Eggerthella guodeyinii</name>
    <dbReference type="NCBI Taxonomy" id="2690837"/>
    <lineage>
        <taxon>Bacteria</taxon>
        <taxon>Bacillati</taxon>
        <taxon>Actinomycetota</taxon>
        <taxon>Coriobacteriia</taxon>
        <taxon>Eggerthellales</taxon>
        <taxon>Eggerthellaceae</taxon>
        <taxon>Eggerthella</taxon>
    </lineage>
</organism>
<dbReference type="GO" id="GO:0008800">
    <property type="term" value="F:beta-lactamase activity"/>
    <property type="evidence" value="ECO:0007669"/>
    <property type="project" value="InterPro"/>
</dbReference>
<accession>A0A6N7RRZ5</accession>
<dbReference type="Proteomes" id="UP000438093">
    <property type="component" value="Unassembled WGS sequence"/>
</dbReference>
<evidence type="ECO:0000256" key="1">
    <source>
        <dbReference type="SAM" id="Phobius"/>
    </source>
</evidence>
<feature type="transmembrane region" description="Helical" evidence="1">
    <location>
        <begin position="20"/>
        <end position="40"/>
    </location>
</feature>
<dbReference type="GO" id="GO:0030655">
    <property type="term" value="P:beta-lactam antibiotic catabolic process"/>
    <property type="evidence" value="ECO:0007669"/>
    <property type="project" value="InterPro"/>
</dbReference>
<dbReference type="Gene3D" id="3.40.710.10">
    <property type="entry name" value="DD-peptidase/beta-lactamase superfamily"/>
    <property type="match status" value="1"/>
</dbReference>
<dbReference type="PANTHER" id="PTHR35333:SF3">
    <property type="entry name" value="BETA-LACTAMASE-TYPE TRANSPEPTIDASE FOLD CONTAINING PROTEIN"/>
    <property type="match status" value="1"/>
</dbReference>
<dbReference type="InterPro" id="IPR045155">
    <property type="entry name" value="Beta-lactam_cat"/>
</dbReference>
<dbReference type="AlphaFoldDB" id="A0A6N7RRZ5"/>
<protein>
    <recommendedName>
        <fullName evidence="2">Beta-lactamase class A catalytic domain-containing protein</fullName>
    </recommendedName>
</protein>
<reference evidence="4" key="1">
    <citation type="submission" date="2019-08" db="EMBL/GenBank/DDBJ databases">
        <title>Arthrobacter sp. nov., isolated from plateau pika and Tibetan wild ass.</title>
        <authorList>
            <person name="Ge Y."/>
        </authorList>
    </citation>
    <scope>NUCLEOTIDE SEQUENCE [LARGE SCALE GENOMIC DNA]</scope>
    <source>
        <strain evidence="4">HF-4214</strain>
    </source>
</reference>